<dbReference type="Proteomes" id="UP000836597">
    <property type="component" value="Chromosome"/>
</dbReference>
<dbReference type="Gene3D" id="1.10.287.1700">
    <property type="match status" value="1"/>
</dbReference>
<reference evidence="2" key="2">
    <citation type="submission" date="2020-01" db="EMBL/GenBank/DDBJ databases">
        <authorList>
            <person name="Hornung B."/>
        </authorList>
    </citation>
    <scope>NUCLEOTIDE SEQUENCE</scope>
    <source>
        <strain evidence="2">PacBioINE</strain>
    </source>
</reference>
<keyword evidence="2" id="KW-0966">Cell projection</keyword>
<evidence type="ECO:0000313" key="2">
    <source>
        <dbReference type="EMBL" id="CAA7602964.1"/>
    </source>
</evidence>
<dbReference type="EMBL" id="LR746496">
    <property type="protein sequence ID" value="CAA7602964.1"/>
    <property type="molecule type" value="Genomic_DNA"/>
</dbReference>
<keyword evidence="2" id="KW-0969">Cilium</keyword>
<dbReference type="AlphaFoldDB" id="A0A8S0WQZ6"/>
<protein>
    <submittedName>
        <fullName evidence="3">Flagellar FliJ protein</fullName>
    </submittedName>
    <submittedName>
        <fullName evidence="2">Flagellar export FliJ</fullName>
    </submittedName>
</protein>
<keyword evidence="2" id="KW-0282">Flagellum</keyword>
<dbReference type="EMBL" id="CDGJ01000003">
    <property type="protein sequence ID" value="CEJ05846.1"/>
    <property type="molecule type" value="Genomic_DNA"/>
</dbReference>
<proteinExistence type="predicted"/>
<accession>A0A8S0WQZ6</accession>
<dbReference type="RefSeq" id="WP_240986255.1">
    <property type="nucleotide sequence ID" value="NZ_CDGJ01000003.1"/>
</dbReference>
<feature type="coiled-coil region" evidence="1">
    <location>
        <begin position="16"/>
        <end position="96"/>
    </location>
</feature>
<keyword evidence="4" id="KW-1185">Reference proteome</keyword>
<organism evidence="2">
    <name type="scientific">Acididesulfobacillus acetoxydans</name>
    <dbReference type="NCBI Taxonomy" id="1561005"/>
    <lineage>
        <taxon>Bacteria</taxon>
        <taxon>Bacillati</taxon>
        <taxon>Bacillota</taxon>
        <taxon>Clostridia</taxon>
        <taxon>Eubacteriales</taxon>
        <taxon>Peptococcaceae</taxon>
        <taxon>Acididesulfobacillus</taxon>
    </lineage>
</organism>
<gene>
    <name evidence="3" type="ORF">DEACI_0266</name>
    <name evidence="2" type="ORF">DEACI_3787</name>
</gene>
<dbReference type="KEGG" id="aacx:DEACI_3787"/>
<evidence type="ECO:0000313" key="3">
    <source>
        <dbReference type="EMBL" id="CEJ05846.1"/>
    </source>
</evidence>
<keyword evidence="1" id="KW-0175">Coiled coil</keyword>
<dbReference type="Proteomes" id="UP001071230">
    <property type="component" value="Unassembled WGS sequence"/>
</dbReference>
<evidence type="ECO:0000313" key="4">
    <source>
        <dbReference type="Proteomes" id="UP001071230"/>
    </source>
</evidence>
<name>A0A8S0WQZ6_9FIRM</name>
<dbReference type="InterPro" id="IPR053716">
    <property type="entry name" value="Flag_assembly_chemotaxis_eff"/>
</dbReference>
<reference evidence="3" key="1">
    <citation type="submission" date="2014-11" db="EMBL/GenBank/DDBJ databases">
        <authorList>
            <person name="Hornung B.V."/>
        </authorList>
    </citation>
    <scope>NUCLEOTIDE SEQUENCE</scope>
    <source>
        <strain evidence="3">INE</strain>
    </source>
</reference>
<sequence length="148" mass="18098">MARFKFRLETSLGLALNALEEAQRRLAEEILRCRDLAERREQQERRWLQGLDGQRRARPEELGPWQIFARQEYRKLQTCEAELREQEERKEEQRLRVVETYCRKEKFRRLKGRQARAWALAERRREQKVLDEVGQVIYLSKRERIGRS</sequence>
<evidence type="ECO:0000256" key="1">
    <source>
        <dbReference type="SAM" id="Coils"/>
    </source>
</evidence>